<accession>D1BYH8</accession>
<dbReference type="STRING" id="446471.Xcel_2836"/>
<feature type="transmembrane region" description="Helical" evidence="1">
    <location>
        <begin position="133"/>
        <end position="154"/>
    </location>
</feature>
<dbReference type="AlphaFoldDB" id="D1BYH8"/>
<protein>
    <submittedName>
        <fullName evidence="2">Peptidase S26B, signal peptidase</fullName>
    </submittedName>
</protein>
<gene>
    <name evidence="2" type="ordered locus">Xcel_2836</name>
</gene>
<keyword evidence="1" id="KW-1133">Transmembrane helix</keyword>
<reference evidence="2 3" key="2">
    <citation type="journal article" date="2010" name="Stand. Genomic Sci.">
        <title>Complete genome sequence of Xylanimonas cellulosilytica type strain (XIL07).</title>
        <authorList>
            <person name="Foster B."/>
            <person name="Pukall R."/>
            <person name="Abt B."/>
            <person name="Nolan M."/>
            <person name="Glavina Del Rio T."/>
            <person name="Chen F."/>
            <person name="Lucas S."/>
            <person name="Tice H."/>
            <person name="Pitluck S."/>
            <person name="Cheng J.-F."/>
            <person name="Chertkov O."/>
            <person name="Brettin T."/>
            <person name="Han C."/>
            <person name="Detter J.C."/>
            <person name="Bruce D."/>
            <person name="Goodwin L."/>
            <person name="Ivanova N."/>
            <person name="Mavromatis K."/>
            <person name="Pati A."/>
            <person name="Mikhailova N."/>
            <person name="Chen A."/>
            <person name="Palaniappan K."/>
            <person name="Land M."/>
            <person name="Hauser L."/>
            <person name="Chang Y.-J."/>
            <person name="Jeffries C.D."/>
            <person name="Chain P."/>
            <person name="Rohde M."/>
            <person name="Goeker M."/>
            <person name="Bristow J."/>
            <person name="Eisen J.A."/>
            <person name="Markowitz V."/>
            <person name="Hugenholtz P."/>
            <person name="Kyrpides N.C."/>
            <person name="Klenk H.-P."/>
            <person name="Lapidus A."/>
        </authorList>
    </citation>
    <scope>NUCLEOTIDE SEQUENCE [LARGE SCALE GENOMIC DNA]</scope>
    <source>
        <strain evidence="3">DSM 15894 / CECT 5975 / LMG 20990 / XIL07</strain>
    </source>
</reference>
<feature type="transmembrane region" description="Helical" evidence="1">
    <location>
        <begin position="17"/>
        <end position="35"/>
    </location>
</feature>
<dbReference type="HOGENOM" id="CLU_1517352_0_0_11"/>
<dbReference type="SUPFAM" id="SSF51306">
    <property type="entry name" value="LexA/Signal peptidase"/>
    <property type="match status" value="1"/>
</dbReference>
<dbReference type="eggNOG" id="COG0681">
    <property type="taxonomic scope" value="Bacteria"/>
</dbReference>
<keyword evidence="1" id="KW-0472">Membrane</keyword>
<keyword evidence="1" id="KW-0812">Transmembrane</keyword>
<dbReference type="EMBL" id="CP001821">
    <property type="protein sequence ID" value="ACZ31850.1"/>
    <property type="molecule type" value="Genomic_DNA"/>
</dbReference>
<evidence type="ECO:0000313" key="3">
    <source>
        <dbReference type="Proteomes" id="UP000002255"/>
    </source>
</evidence>
<organism evidence="2 3">
    <name type="scientific">Xylanimonas cellulosilytica (strain DSM 15894 / JCM 12276 / CECT 5975 / KCTC 9989 / LMG 20990 / NBRC 107835 / XIL07)</name>
    <dbReference type="NCBI Taxonomy" id="446471"/>
    <lineage>
        <taxon>Bacteria</taxon>
        <taxon>Bacillati</taxon>
        <taxon>Actinomycetota</taxon>
        <taxon>Actinomycetes</taxon>
        <taxon>Micrococcales</taxon>
        <taxon>Promicromonosporaceae</taxon>
        <taxon>Xylanimonas</taxon>
    </lineage>
</organism>
<keyword evidence="3" id="KW-1185">Reference proteome</keyword>
<dbReference type="Proteomes" id="UP000002255">
    <property type="component" value="Chromosome"/>
</dbReference>
<sequence length="177" mass="18803">MPGAHTRPAARLHLGRAVRWCVGTLAILALVVALWPAQWGGFLSLTIVSGASMEPTYASGDLVVGLRRQPALGDVVVYRPDGVEGHVVHRVVGGSPDGWTTRGDGNTWDDIWTADADNTLGVVQWRVPGASRYLPSGPLLPVAIACLIGAVLLWPGRDETTVTTSADYAEDAAEYHI</sequence>
<reference evidence="3" key="1">
    <citation type="submission" date="2009-11" db="EMBL/GenBank/DDBJ databases">
        <title>The complete chromosome of Xylanimonas cellulosilytica DSM 15894.</title>
        <authorList>
            <consortium name="US DOE Joint Genome Institute (JGI-PGF)"/>
            <person name="Lucas S."/>
            <person name="Copeland A."/>
            <person name="Lapidus A."/>
            <person name="Glavina del Rio T."/>
            <person name="Dalin E."/>
            <person name="Tice H."/>
            <person name="Bruce D."/>
            <person name="Goodwin L."/>
            <person name="Pitluck S."/>
            <person name="Kyrpides N."/>
            <person name="Mavromatis K."/>
            <person name="Ivanova N."/>
            <person name="Mikhailova N."/>
            <person name="Foster B."/>
            <person name="Clum A."/>
            <person name="Brettin T."/>
            <person name="Detter J.C."/>
            <person name="Han C."/>
            <person name="Larimer F."/>
            <person name="Land M."/>
            <person name="Hauser L."/>
            <person name="Markowitz V."/>
            <person name="Cheng J.F."/>
            <person name="Hugenholtz P."/>
            <person name="Woyke T."/>
            <person name="Wu D."/>
            <person name="Gehrich-Schroeter G."/>
            <person name="Schneider S."/>
            <person name="Pukall S.R."/>
            <person name="Klenk H.P."/>
            <person name="Eisen J.A."/>
        </authorList>
    </citation>
    <scope>NUCLEOTIDE SEQUENCE [LARGE SCALE GENOMIC DNA]</scope>
    <source>
        <strain evidence="3">DSM 15894 / CECT 5975 / LMG 20990 / XIL07</strain>
    </source>
</reference>
<dbReference type="InterPro" id="IPR036286">
    <property type="entry name" value="LexA/Signal_pep-like_sf"/>
</dbReference>
<dbReference type="OrthoDB" id="3178064at2"/>
<dbReference type="KEGG" id="xce:Xcel_2836"/>
<proteinExistence type="predicted"/>
<dbReference type="MEROPS" id="S26.011"/>
<name>D1BYH8_XYLCX</name>
<evidence type="ECO:0000256" key="1">
    <source>
        <dbReference type="SAM" id="Phobius"/>
    </source>
</evidence>
<dbReference type="CDD" id="cd06462">
    <property type="entry name" value="Peptidase_S24_S26"/>
    <property type="match status" value="1"/>
</dbReference>
<evidence type="ECO:0000313" key="2">
    <source>
        <dbReference type="EMBL" id="ACZ31850.1"/>
    </source>
</evidence>